<dbReference type="SUPFAM" id="SSF53323">
    <property type="entry name" value="Pyruvate-ferredoxin oxidoreductase, PFOR, domain III"/>
    <property type="match status" value="1"/>
</dbReference>
<evidence type="ECO:0000259" key="2">
    <source>
        <dbReference type="Pfam" id="PF01558"/>
    </source>
</evidence>
<accession>A0AAU8A9U6</accession>
<dbReference type="InterPro" id="IPR002869">
    <property type="entry name" value="Pyrv_flavodox_OxRed_cen"/>
</dbReference>
<evidence type="ECO:0000313" key="3">
    <source>
        <dbReference type="EMBL" id="XCC62602.1"/>
    </source>
</evidence>
<keyword evidence="1" id="KW-0560">Oxidoreductase</keyword>
<dbReference type="PANTHER" id="PTHR43854:SF1">
    <property type="entry name" value="INDOLEPYRUVATE OXIDOREDUCTASE SUBUNIT IORB"/>
    <property type="match status" value="1"/>
</dbReference>
<dbReference type="GO" id="GO:0016903">
    <property type="term" value="F:oxidoreductase activity, acting on the aldehyde or oxo group of donors"/>
    <property type="evidence" value="ECO:0007669"/>
    <property type="project" value="InterPro"/>
</dbReference>
<name>A0AAU8A9U6_9FIRM</name>
<reference evidence="3" key="1">
    <citation type="submission" date="2023-02" db="EMBL/GenBank/DDBJ databases">
        <title>Gut commensal Christensenella minuta modulates host metabolism via a new class of secondary bile acids.</title>
        <authorList>
            <person name="Liu C."/>
        </authorList>
    </citation>
    <scope>NUCLEOTIDE SEQUENCE</scope>
    <source>
        <strain evidence="3">CA70</strain>
    </source>
</reference>
<gene>
    <name evidence="3" type="ORF">PUP29_01360</name>
</gene>
<feature type="domain" description="Pyruvate/ketoisovalerate oxidoreductase catalytic" evidence="2">
    <location>
        <begin position="12"/>
        <end position="193"/>
    </location>
</feature>
<dbReference type="EMBL" id="CP117826">
    <property type="protein sequence ID" value="XCC62602.1"/>
    <property type="molecule type" value="Genomic_DNA"/>
</dbReference>
<dbReference type="RefSeq" id="WP_353423613.1">
    <property type="nucleotide sequence ID" value="NZ_CP117826.1"/>
</dbReference>
<protein>
    <submittedName>
        <fullName evidence="3">Indolepyruvate oxidoreductase subunit beta</fullName>
    </submittedName>
</protein>
<sequence>MRMKSILIAGVGGQGTLLASTVFGQIALKLGYDVKLSEVHGMAQRGGSVVTYVRIGDKGEKVYSPVIDECGADILLAFEELEGLRWLPYLNPQGGKIYCNTQQILPMPVITGAEVYPENIPEKIREHFPDAVFVDALALANQAGSVKAVNTVLLGVLARNMDIEKTVWKDAIRAVVKPKFIDLNETTFELGYAL</sequence>
<organism evidence="3">
    <name type="scientific">Christensenella massiliensis</name>
    <dbReference type="NCBI Taxonomy" id="1805714"/>
    <lineage>
        <taxon>Bacteria</taxon>
        <taxon>Bacillati</taxon>
        <taxon>Bacillota</taxon>
        <taxon>Clostridia</taxon>
        <taxon>Christensenellales</taxon>
        <taxon>Christensenellaceae</taxon>
        <taxon>Christensenella</taxon>
    </lineage>
</organism>
<dbReference type="AlphaFoldDB" id="A0AAU8A9U6"/>
<dbReference type="InterPro" id="IPR019752">
    <property type="entry name" value="Pyrv/ketoisovalerate_OxRed_cat"/>
</dbReference>
<dbReference type="NCBIfam" id="NF005325">
    <property type="entry name" value="PRK06853.1-5"/>
    <property type="match status" value="1"/>
</dbReference>
<dbReference type="InterPro" id="IPR052198">
    <property type="entry name" value="IorB_Oxidoreductase"/>
</dbReference>
<evidence type="ECO:0000256" key="1">
    <source>
        <dbReference type="ARBA" id="ARBA00023002"/>
    </source>
</evidence>
<dbReference type="Pfam" id="PF01558">
    <property type="entry name" value="POR"/>
    <property type="match status" value="1"/>
</dbReference>
<dbReference type="PANTHER" id="PTHR43854">
    <property type="entry name" value="INDOLEPYRUVATE OXIDOREDUCTASE SUBUNIT IORB"/>
    <property type="match status" value="1"/>
</dbReference>
<dbReference type="Gene3D" id="3.40.920.10">
    <property type="entry name" value="Pyruvate-ferredoxin oxidoreductase, PFOR, domain III"/>
    <property type="match status" value="1"/>
</dbReference>
<proteinExistence type="predicted"/>